<evidence type="ECO:0000313" key="2">
    <source>
        <dbReference type="Proteomes" id="UP000005546"/>
    </source>
</evidence>
<dbReference type="EMBL" id="AFBR01000052">
    <property type="protein sequence ID" value="EGG53764.1"/>
    <property type="molecule type" value="Genomic_DNA"/>
</dbReference>
<dbReference type="HOGENOM" id="CLU_192966_0_0_10"/>
<accession>F3QUH3</accession>
<proteinExistence type="predicted"/>
<evidence type="ECO:0000313" key="1">
    <source>
        <dbReference type="EMBL" id="EGG53764.1"/>
    </source>
</evidence>
<reference evidence="1 2" key="1">
    <citation type="submission" date="2011-02" db="EMBL/GenBank/DDBJ databases">
        <authorList>
            <person name="Weinstock G."/>
            <person name="Sodergren E."/>
            <person name="Clifton S."/>
            <person name="Fulton L."/>
            <person name="Fulton B."/>
            <person name="Courtney L."/>
            <person name="Fronick C."/>
            <person name="Harrison M."/>
            <person name="Strong C."/>
            <person name="Farmer C."/>
            <person name="Delahaunty K."/>
            <person name="Markovic C."/>
            <person name="Hall O."/>
            <person name="Minx P."/>
            <person name="Tomlinson C."/>
            <person name="Mitreva M."/>
            <person name="Hou S."/>
            <person name="Chen J."/>
            <person name="Wollam A."/>
            <person name="Pepin K.H."/>
            <person name="Johnson M."/>
            <person name="Bhonagiri V."/>
            <person name="Zhang X."/>
            <person name="Suruliraj S."/>
            <person name="Warren W."/>
            <person name="Chinwalla A."/>
            <person name="Mardis E.R."/>
            <person name="Wilson R.K."/>
        </authorList>
    </citation>
    <scope>NUCLEOTIDE SEQUENCE [LARGE SCALE GENOMIC DNA]</scope>
    <source>
        <strain evidence="1 2">YIT 11841</strain>
    </source>
</reference>
<gene>
    <name evidence="1" type="ORF">HMPREF9442_01844</name>
</gene>
<sequence length="57" mass="6440">MRTFPGENPFVGGVGAENTLRKTFTPPFYPIFTTTRLVKRMSARPETVLGRLKNRLA</sequence>
<comment type="caution">
    <text evidence="1">The sequence shown here is derived from an EMBL/GenBank/DDBJ whole genome shotgun (WGS) entry which is preliminary data.</text>
</comment>
<organism evidence="1 2">
    <name type="scientific">Paraprevotella xylaniphila YIT 11841</name>
    <dbReference type="NCBI Taxonomy" id="762982"/>
    <lineage>
        <taxon>Bacteria</taxon>
        <taxon>Pseudomonadati</taxon>
        <taxon>Bacteroidota</taxon>
        <taxon>Bacteroidia</taxon>
        <taxon>Bacteroidales</taxon>
        <taxon>Prevotellaceae</taxon>
        <taxon>Paraprevotella</taxon>
    </lineage>
</organism>
<dbReference type="AlphaFoldDB" id="F3QUH3"/>
<dbReference type="Proteomes" id="UP000005546">
    <property type="component" value="Unassembled WGS sequence"/>
</dbReference>
<name>F3QUH3_9BACT</name>
<dbReference type="STRING" id="762982.HMPREF9442_01844"/>
<keyword evidence="2" id="KW-1185">Reference proteome</keyword>
<protein>
    <submittedName>
        <fullName evidence="1">Uncharacterized protein</fullName>
    </submittedName>
</protein>